<dbReference type="EMBL" id="ARYC01003395">
    <property type="protein sequence ID" value="KEJ82834.1"/>
    <property type="molecule type" value="Genomic_DNA"/>
</dbReference>
<dbReference type="Proteomes" id="UP000053232">
    <property type="component" value="Unassembled WGS sequence"/>
</dbReference>
<evidence type="ECO:0008006" key="3">
    <source>
        <dbReference type="Google" id="ProtNLM"/>
    </source>
</evidence>
<keyword evidence="2" id="KW-1185">Reference proteome</keyword>
<protein>
    <recommendedName>
        <fullName evidence="3">Chromo domain-containing protein</fullName>
    </recommendedName>
</protein>
<proteinExistence type="predicted"/>
<name>A0A073HZG5_9SPIT</name>
<accession>A0A073HZG5</accession>
<sequence length="344" mass="39518">MAPKPQPKKQKKPRKHVLTLKRKKKQQLYNIAAVHGAKMEDEVIKVLVSWENCKDEDRDWIPIEYCEGSIAWDMVEDYIDANKPELLKTVQWNRFYKGRSKPIGQTIVPQVPTVIVEERNPVLEQVPAKLVLPAIAKLSPEQVEALFKIMQKLASNESTDKTLTEDYTDPTDTSEGLLAELEDYEITYTNFEYWKQQAKNCGCNAFEDIDYSKMKIETREEFMERRIEEVATSMDQISLYDPGTKQLPRQDVFKEGFWHPGKQDQSRNACLIHAVNMMVGGHSLIKPSSLHSSISRGLTCQSKGDPRWSGSMGTPSRTSSTLSMIHRRTAGSVLIWWKLLQERQ</sequence>
<comment type="caution">
    <text evidence="1">The sequence shown here is derived from an EMBL/GenBank/DDBJ whole genome shotgun (WGS) entry which is preliminary data.</text>
</comment>
<gene>
    <name evidence="1" type="ORF">OXYTRIMIC_253</name>
</gene>
<organism evidence="1 2">
    <name type="scientific">Oxytricha trifallax</name>
    <dbReference type="NCBI Taxonomy" id="1172189"/>
    <lineage>
        <taxon>Eukaryota</taxon>
        <taxon>Sar</taxon>
        <taxon>Alveolata</taxon>
        <taxon>Ciliophora</taxon>
        <taxon>Intramacronucleata</taxon>
        <taxon>Spirotrichea</taxon>
        <taxon>Stichotrichia</taxon>
        <taxon>Sporadotrichida</taxon>
        <taxon>Oxytrichidae</taxon>
        <taxon>Oxytrichinae</taxon>
        <taxon>Oxytricha</taxon>
    </lineage>
</organism>
<reference evidence="2" key="1">
    <citation type="journal article" date="2014" name="Cell">
        <title>The Architecture of a Scrambled Genome Reveals Massive Levels of Genomic Rearrangement during Development.</title>
        <authorList>
            <person name="Chen X."/>
            <person name="Bracht J.R."/>
            <person name="Goldman A.D."/>
            <person name="Dolzhenko E."/>
            <person name="Clay D.M."/>
            <person name="Swart E.C."/>
            <person name="Perlman D.H."/>
            <person name="Doak T.G."/>
            <person name="Stuart A."/>
            <person name="Amemiya C.T."/>
            <person name="Sebra R.P."/>
            <person name="Landweber L.F."/>
        </authorList>
    </citation>
    <scope>NUCLEOTIDE SEQUENCE [LARGE SCALE GENOMIC DNA]</scope>
    <source>
        <strain evidence="2">JRB310</strain>
    </source>
</reference>
<evidence type="ECO:0000313" key="1">
    <source>
        <dbReference type="EMBL" id="KEJ82834.1"/>
    </source>
</evidence>
<dbReference type="AlphaFoldDB" id="A0A073HZG5"/>
<evidence type="ECO:0000313" key="2">
    <source>
        <dbReference type="Proteomes" id="UP000053232"/>
    </source>
</evidence>